<gene>
    <name evidence="2" type="ORF">CY96_04060</name>
</gene>
<feature type="transmembrane region" description="Helical" evidence="1">
    <location>
        <begin position="20"/>
        <end position="41"/>
    </location>
</feature>
<evidence type="ECO:0000313" key="3">
    <source>
        <dbReference type="Proteomes" id="UP000031778"/>
    </source>
</evidence>
<sequence length="109" mass="12319">MKTEDYKENCMNKYNETRLLLCSGIHEVKALFFLLIFYISLDFPMERHRKSTTEVVIPLGLTNSLNFCVLRTSPLLLACASNSARTCIVSGAILSKACSEYLRTLISSF</sequence>
<dbReference type="KEGG" id="bby:CY96_04060"/>
<dbReference type="Proteomes" id="UP000031778">
    <property type="component" value="Chromosome"/>
</dbReference>
<proteinExistence type="predicted"/>
<keyword evidence="1" id="KW-1133">Transmembrane helix</keyword>
<keyword evidence="1" id="KW-0812">Transmembrane</keyword>
<name>A0A9W3PPL7_9BACI</name>
<dbReference type="EMBL" id="CP007512">
    <property type="protein sequence ID" value="AHX17201.1"/>
    <property type="molecule type" value="Genomic_DNA"/>
</dbReference>
<keyword evidence="1" id="KW-0472">Membrane</keyword>
<reference evidence="2 3" key="1">
    <citation type="submission" date="2014-03" db="EMBL/GenBank/DDBJ databases">
        <title>The Complete Genome Sequence of Bacillus bombyseptieus.</title>
        <authorList>
            <person name="Cheng T."/>
            <person name="Lin P."/>
            <person name="Jin S."/>
            <person name="Wu Y."/>
            <person name="Fu B."/>
            <person name="Long R."/>
            <person name="Liu D."/>
            <person name="Guo Y."/>
            <person name="Peng L."/>
            <person name="Xia Q."/>
        </authorList>
    </citation>
    <scope>NUCLEOTIDE SEQUENCE [LARGE SCALE GENOMIC DNA]</scope>
    <source>
        <strain evidence="3">wang</strain>
    </source>
</reference>
<dbReference type="RefSeq" id="WP_000845490.1">
    <property type="nucleotide sequence ID" value="NZ_CP007512.1"/>
</dbReference>
<organism evidence="2 3">
    <name type="scientific">Bacillus bombysepticus str. Wang</name>
    <dbReference type="NCBI Taxonomy" id="1330043"/>
    <lineage>
        <taxon>Bacteria</taxon>
        <taxon>Bacillati</taxon>
        <taxon>Bacillota</taxon>
        <taxon>Bacilli</taxon>
        <taxon>Bacillales</taxon>
        <taxon>Bacillaceae</taxon>
        <taxon>Bacillus</taxon>
        <taxon>Bacillus cereus group</taxon>
    </lineage>
</organism>
<evidence type="ECO:0000313" key="2">
    <source>
        <dbReference type="EMBL" id="AHX17201.1"/>
    </source>
</evidence>
<accession>A0A9W3PPL7</accession>
<protein>
    <submittedName>
        <fullName evidence="2">Uncharacterized protein</fullName>
    </submittedName>
</protein>
<keyword evidence="3" id="KW-1185">Reference proteome</keyword>
<evidence type="ECO:0000256" key="1">
    <source>
        <dbReference type="SAM" id="Phobius"/>
    </source>
</evidence>
<dbReference type="AlphaFoldDB" id="A0A9W3PPL7"/>